<comment type="similarity">
    <text evidence="10">Belongs to the glycosyltransferase 28 family. MurG subfamily.</text>
</comment>
<dbReference type="GO" id="GO:0005886">
    <property type="term" value="C:plasma membrane"/>
    <property type="evidence" value="ECO:0007669"/>
    <property type="project" value="UniProtKB-SubCell"/>
</dbReference>
<dbReference type="InterPro" id="IPR004276">
    <property type="entry name" value="GlycoTrans_28_N"/>
</dbReference>
<proteinExistence type="inferred from homology"/>
<dbReference type="GO" id="GO:0009252">
    <property type="term" value="P:peptidoglycan biosynthetic process"/>
    <property type="evidence" value="ECO:0007669"/>
    <property type="project" value="UniProtKB-UniRule"/>
</dbReference>
<comment type="function">
    <text evidence="10">Cell wall formation. Catalyzes the transfer of a GlcNAc subunit on undecaprenyl-pyrophosphoryl-MurNAc-pentapeptide (lipid intermediate I) to form undecaprenyl-pyrophosphoryl-MurNAc-(pentapeptide)GlcNAc (lipid intermediate II).</text>
</comment>
<evidence type="ECO:0000256" key="9">
    <source>
        <dbReference type="ARBA" id="ARBA00023316"/>
    </source>
</evidence>
<accession>A0A5C5TXI6</accession>
<evidence type="ECO:0000313" key="13">
    <source>
        <dbReference type="EMBL" id="TWT18913.1"/>
    </source>
</evidence>
<sequence>MPSPAVPRATIALAAGGTGGHLFPAEALARELLARGHDVVIHTERRGAQYTRALDGLAHVVLPASSLEGGIAAKLRAVLAILRGVLGSRRDLRRRRAALLVGFGGYPSFAPALAARSLGLPLVLHEQATRLSKANARLLRFASALATSFPTVEGADGFDPARIVQTGNPVRQAILDARGDYPPLSADGPLRLLVVGGSQGAAVFGRVVPPALQQLPEDLRRRLHVSLQCRGDDPEVLHAQLSGAGIDAQVQPFFHDIGDRLRESHLVITRAGASTAADLLVIGRPAIFVPLPHGGSREEQRRNAQTLADAGAGWHVPEPEFTPEALARLLGGLFASPTRLAEAARAASALGRPDAAARLADLVERVLAG</sequence>
<evidence type="ECO:0000256" key="4">
    <source>
        <dbReference type="ARBA" id="ARBA00022679"/>
    </source>
</evidence>
<evidence type="ECO:0000259" key="12">
    <source>
        <dbReference type="Pfam" id="PF04101"/>
    </source>
</evidence>
<dbReference type="Gene3D" id="3.40.50.2000">
    <property type="entry name" value="Glycogen Phosphorylase B"/>
    <property type="match status" value="2"/>
</dbReference>
<keyword evidence="3 10" id="KW-0328">Glycosyltransferase</keyword>
<keyword evidence="5 10" id="KW-0133">Cell shape</keyword>
<dbReference type="Proteomes" id="UP000315949">
    <property type="component" value="Unassembled WGS sequence"/>
</dbReference>
<comment type="subcellular location">
    <subcellularLocation>
        <location evidence="10">Cell membrane</location>
        <topology evidence="10">Peripheral membrane protein</topology>
        <orientation evidence="10">Cytoplasmic side</orientation>
    </subcellularLocation>
</comment>
<evidence type="ECO:0000256" key="2">
    <source>
        <dbReference type="ARBA" id="ARBA00022618"/>
    </source>
</evidence>
<dbReference type="GO" id="GO:0071555">
    <property type="term" value="P:cell wall organization"/>
    <property type="evidence" value="ECO:0007669"/>
    <property type="project" value="UniProtKB-KW"/>
</dbReference>
<dbReference type="GO" id="GO:0008360">
    <property type="term" value="P:regulation of cell shape"/>
    <property type="evidence" value="ECO:0007669"/>
    <property type="project" value="UniProtKB-KW"/>
</dbReference>
<evidence type="ECO:0000256" key="3">
    <source>
        <dbReference type="ARBA" id="ARBA00022676"/>
    </source>
</evidence>
<dbReference type="AlphaFoldDB" id="A0A5C5TXI6"/>
<dbReference type="RefSeq" id="WP_146312732.1">
    <property type="nucleotide sequence ID" value="NZ_VOHE01000004.1"/>
</dbReference>
<dbReference type="InterPro" id="IPR007235">
    <property type="entry name" value="Glyco_trans_28_C"/>
</dbReference>
<dbReference type="GO" id="GO:0051301">
    <property type="term" value="P:cell division"/>
    <property type="evidence" value="ECO:0007669"/>
    <property type="project" value="UniProtKB-KW"/>
</dbReference>
<keyword evidence="8 10" id="KW-0131">Cell cycle</keyword>
<dbReference type="GO" id="GO:0050511">
    <property type="term" value="F:undecaprenyldiphospho-muramoylpentapeptide beta-N-acetylglucosaminyltransferase activity"/>
    <property type="evidence" value="ECO:0007669"/>
    <property type="project" value="UniProtKB-UniRule"/>
</dbReference>
<dbReference type="Pfam" id="PF04101">
    <property type="entry name" value="Glyco_tran_28_C"/>
    <property type="match status" value="1"/>
</dbReference>
<gene>
    <name evidence="10" type="primary">murG</name>
    <name evidence="13" type="ORF">FQY79_09800</name>
</gene>
<keyword evidence="1 10" id="KW-1003">Cell membrane</keyword>
<evidence type="ECO:0000256" key="8">
    <source>
        <dbReference type="ARBA" id="ARBA00023306"/>
    </source>
</evidence>
<dbReference type="OrthoDB" id="9808936at2"/>
<keyword evidence="6 10" id="KW-0573">Peptidoglycan synthesis</keyword>
<dbReference type="Pfam" id="PF03033">
    <property type="entry name" value="Glyco_transf_28"/>
    <property type="match status" value="1"/>
</dbReference>
<dbReference type="CDD" id="cd03785">
    <property type="entry name" value="GT28_MurG"/>
    <property type="match status" value="1"/>
</dbReference>
<keyword evidence="14" id="KW-1185">Reference proteome</keyword>
<comment type="caution">
    <text evidence="10">Lacks conserved residue(s) required for the propagation of feature annotation.</text>
</comment>
<comment type="caution">
    <text evidence="13">The sequence shown here is derived from an EMBL/GenBank/DDBJ whole genome shotgun (WGS) entry which is preliminary data.</text>
</comment>
<organism evidence="13 14">
    <name type="scientific">Luteimonas wenzhouensis</name>
    <dbReference type="NCBI Taxonomy" id="2599615"/>
    <lineage>
        <taxon>Bacteria</taxon>
        <taxon>Pseudomonadati</taxon>
        <taxon>Pseudomonadota</taxon>
        <taxon>Gammaproteobacteria</taxon>
        <taxon>Lysobacterales</taxon>
        <taxon>Lysobacteraceae</taxon>
        <taxon>Luteimonas</taxon>
    </lineage>
</organism>
<evidence type="ECO:0000256" key="7">
    <source>
        <dbReference type="ARBA" id="ARBA00023136"/>
    </source>
</evidence>
<dbReference type="EMBL" id="VOHE01000004">
    <property type="protein sequence ID" value="TWT18913.1"/>
    <property type="molecule type" value="Genomic_DNA"/>
</dbReference>
<keyword evidence="4 10" id="KW-0808">Transferase</keyword>
<comment type="pathway">
    <text evidence="10">Cell wall biogenesis; peptidoglycan biosynthesis.</text>
</comment>
<keyword evidence="9 10" id="KW-0961">Cell wall biogenesis/degradation</keyword>
<evidence type="ECO:0000256" key="5">
    <source>
        <dbReference type="ARBA" id="ARBA00022960"/>
    </source>
</evidence>
<dbReference type="InterPro" id="IPR006009">
    <property type="entry name" value="GlcNAc_MurG"/>
</dbReference>
<dbReference type="EC" id="2.4.1.227" evidence="10"/>
<evidence type="ECO:0000256" key="1">
    <source>
        <dbReference type="ARBA" id="ARBA00022475"/>
    </source>
</evidence>
<dbReference type="HAMAP" id="MF_00033">
    <property type="entry name" value="MurG"/>
    <property type="match status" value="1"/>
</dbReference>
<dbReference type="GO" id="GO:0005975">
    <property type="term" value="P:carbohydrate metabolic process"/>
    <property type="evidence" value="ECO:0007669"/>
    <property type="project" value="InterPro"/>
</dbReference>
<protein>
    <recommendedName>
        <fullName evidence="10">UDP-N-acetylglucosamine--N-acetylmuramyl-(pentapeptide) pyrophosphoryl-undecaprenol N-acetylglucosamine transferase</fullName>
        <ecNumber evidence="10">2.4.1.227</ecNumber>
    </recommendedName>
    <alternativeName>
        <fullName evidence="10">Undecaprenyl-PP-MurNAc-pentapeptide-UDPGlcNAc GlcNAc transferase</fullName>
    </alternativeName>
</protein>
<feature type="binding site" evidence="10">
    <location>
        <begin position="18"/>
        <end position="20"/>
    </location>
    <ligand>
        <name>UDP-N-acetyl-alpha-D-glucosamine</name>
        <dbReference type="ChEBI" id="CHEBI:57705"/>
    </ligand>
</feature>
<evidence type="ECO:0000256" key="6">
    <source>
        <dbReference type="ARBA" id="ARBA00022984"/>
    </source>
</evidence>
<feature type="domain" description="Glycosyltransferase family 28 N-terminal" evidence="11">
    <location>
        <begin position="11"/>
        <end position="145"/>
    </location>
</feature>
<feature type="domain" description="Glycosyl transferase family 28 C-terminal" evidence="12">
    <location>
        <begin position="192"/>
        <end position="358"/>
    </location>
</feature>
<evidence type="ECO:0000313" key="14">
    <source>
        <dbReference type="Proteomes" id="UP000315949"/>
    </source>
</evidence>
<dbReference type="GO" id="GO:0051991">
    <property type="term" value="F:UDP-N-acetyl-D-glucosamine:N-acetylmuramoyl-L-alanyl-D-glutamyl-meso-2,6-diaminopimelyl-D-alanyl-D-alanine-diphosphoundecaprenol 4-beta-N-acetylglucosaminlytransferase activity"/>
    <property type="evidence" value="ECO:0007669"/>
    <property type="project" value="RHEA"/>
</dbReference>
<evidence type="ECO:0000259" key="11">
    <source>
        <dbReference type="Pfam" id="PF03033"/>
    </source>
</evidence>
<feature type="binding site" evidence="10">
    <location>
        <position position="300"/>
    </location>
    <ligand>
        <name>UDP-N-acetyl-alpha-D-glucosamine</name>
        <dbReference type="ChEBI" id="CHEBI:57705"/>
    </ligand>
</feature>
<feature type="binding site" evidence="10">
    <location>
        <position position="171"/>
    </location>
    <ligand>
        <name>UDP-N-acetyl-alpha-D-glucosamine</name>
        <dbReference type="ChEBI" id="CHEBI:57705"/>
    </ligand>
</feature>
<keyword evidence="7 10" id="KW-0472">Membrane</keyword>
<dbReference type="UniPathway" id="UPA00219"/>
<dbReference type="SUPFAM" id="SSF53756">
    <property type="entry name" value="UDP-Glycosyltransferase/glycogen phosphorylase"/>
    <property type="match status" value="1"/>
</dbReference>
<dbReference type="PANTHER" id="PTHR21015">
    <property type="entry name" value="UDP-N-ACETYLGLUCOSAMINE--N-ACETYLMURAMYL-(PENTAPEPTIDE) PYROPHOSPHORYL-UNDECAPRENOL N-ACETYLGLUCOSAMINE TRANSFERASE 1"/>
    <property type="match status" value="1"/>
</dbReference>
<name>A0A5C5TXI6_9GAMM</name>
<dbReference type="PANTHER" id="PTHR21015:SF22">
    <property type="entry name" value="GLYCOSYLTRANSFERASE"/>
    <property type="match status" value="1"/>
</dbReference>
<keyword evidence="2 10" id="KW-0132">Cell division</keyword>
<comment type="catalytic activity">
    <reaction evidence="10">
        <text>di-trans,octa-cis-undecaprenyl diphospho-N-acetyl-alpha-D-muramoyl-L-alanyl-D-glutamyl-meso-2,6-diaminopimeloyl-D-alanyl-D-alanine + UDP-N-acetyl-alpha-D-glucosamine = di-trans,octa-cis-undecaprenyl diphospho-[N-acetyl-alpha-D-glucosaminyl-(1-&gt;4)]-N-acetyl-alpha-D-muramoyl-L-alanyl-D-glutamyl-meso-2,6-diaminopimeloyl-D-alanyl-D-alanine + UDP + H(+)</text>
        <dbReference type="Rhea" id="RHEA:31227"/>
        <dbReference type="ChEBI" id="CHEBI:15378"/>
        <dbReference type="ChEBI" id="CHEBI:57705"/>
        <dbReference type="ChEBI" id="CHEBI:58223"/>
        <dbReference type="ChEBI" id="CHEBI:61387"/>
        <dbReference type="ChEBI" id="CHEBI:61388"/>
        <dbReference type="EC" id="2.4.1.227"/>
    </reaction>
</comment>
<feature type="binding site" evidence="10">
    <location>
        <position position="198"/>
    </location>
    <ligand>
        <name>UDP-N-acetyl-alpha-D-glucosamine</name>
        <dbReference type="ChEBI" id="CHEBI:57705"/>
    </ligand>
</feature>
<evidence type="ECO:0000256" key="10">
    <source>
        <dbReference type="HAMAP-Rule" id="MF_00033"/>
    </source>
</evidence>
<reference evidence="13 14" key="1">
    <citation type="submission" date="2019-07" db="EMBL/GenBank/DDBJ databases">
        <title>Luteimonas sp. YD-1 nov., isolated from acidic soil.</title>
        <authorList>
            <person name="Zhou J."/>
        </authorList>
    </citation>
    <scope>NUCLEOTIDE SEQUENCE [LARGE SCALE GENOMIC DNA]</scope>
    <source>
        <strain evidence="13 14">YD-1</strain>
    </source>
</reference>